<accession>A0A3B0SNC5</accession>
<dbReference type="InterPro" id="IPR013766">
    <property type="entry name" value="Thioredoxin_domain"/>
</dbReference>
<sequence length="198" mass="22762">MFSRRTMIALSASTLAASALTAPAFADKKATGKPILGDDGLYHQSWFLNSFLDLKDDLTEAKEKNKRLAVFWELKGCPYCVETHFKNFARVDIAEFIHENFEILQLNVLGSRMVTDVDGQEMTEKALASKYGIRFTPTIQFLSDDIEKIASLKPRKREVTRIQGYIQPDHFLAMFQFVQSRSYEKMPFRKFIKSRESS</sequence>
<gene>
    <name evidence="2" type="ORF">MNBD_ALPHA08-54</name>
</gene>
<name>A0A3B0SNC5_9ZZZZ</name>
<evidence type="ECO:0000313" key="2">
    <source>
        <dbReference type="EMBL" id="VAV97933.1"/>
    </source>
</evidence>
<organism evidence="2">
    <name type="scientific">hydrothermal vent metagenome</name>
    <dbReference type="NCBI Taxonomy" id="652676"/>
    <lineage>
        <taxon>unclassified sequences</taxon>
        <taxon>metagenomes</taxon>
        <taxon>ecological metagenomes</taxon>
    </lineage>
</organism>
<dbReference type="AlphaFoldDB" id="A0A3B0SNC5"/>
<dbReference type="PROSITE" id="PS51318">
    <property type="entry name" value="TAT"/>
    <property type="match status" value="1"/>
</dbReference>
<protein>
    <submittedName>
        <fullName evidence="2">Thioredoxin SoxW</fullName>
    </submittedName>
</protein>
<dbReference type="InterPro" id="IPR012336">
    <property type="entry name" value="Thioredoxin-like_fold"/>
</dbReference>
<dbReference type="EMBL" id="UOEC01000151">
    <property type="protein sequence ID" value="VAV97933.1"/>
    <property type="molecule type" value="Genomic_DNA"/>
</dbReference>
<dbReference type="Gene3D" id="3.40.30.10">
    <property type="entry name" value="Glutaredoxin"/>
    <property type="match status" value="1"/>
</dbReference>
<dbReference type="InterPro" id="IPR006311">
    <property type="entry name" value="TAT_signal"/>
</dbReference>
<proteinExistence type="predicted"/>
<dbReference type="Pfam" id="PF13098">
    <property type="entry name" value="Thioredoxin_2"/>
    <property type="match status" value="1"/>
</dbReference>
<dbReference type="InterPro" id="IPR036249">
    <property type="entry name" value="Thioredoxin-like_sf"/>
</dbReference>
<dbReference type="PROSITE" id="PS51352">
    <property type="entry name" value="THIOREDOXIN_2"/>
    <property type="match status" value="1"/>
</dbReference>
<dbReference type="InterPro" id="IPR041737">
    <property type="entry name" value="SoxW"/>
</dbReference>
<dbReference type="SUPFAM" id="SSF52833">
    <property type="entry name" value="Thioredoxin-like"/>
    <property type="match status" value="1"/>
</dbReference>
<feature type="domain" description="Thioredoxin" evidence="1">
    <location>
        <begin position="16"/>
        <end position="197"/>
    </location>
</feature>
<dbReference type="CDD" id="cd02951">
    <property type="entry name" value="SoxW"/>
    <property type="match status" value="1"/>
</dbReference>
<reference evidence="2" key="1">
    <citation type="submission" date="2018-06" db="EMBL/GenBank/DDBJ databases">
        <authorList>
            <person name="Zhirakovskaya E."/>
        </authorList>
    </citation>
    <scope>NUCLEOTIDE SEQUENCE</scope>
</reference>
<evidence type="ECO:0000259" key="1">
    <source>
        <dbReference type="PROSITE" id="PS51352"/>
    </source>
</evidence>